<dbReference type="Proteomes" id="UP000054314">
    <property type="component" value="Unassembled WGS sequence"/>
</dbReference>
<accession>A0A0A0BTN6</accession>
<evidence type="ECO:0000313" key="3">
    <source>
        <dbReference type="Proteomes" id="UP000054314"/>
    </source>
</evidence>
<feature type="transmembrane region" description="Helical" evidence="1">
    <location>
        <begin position="70"/>
        <end position="88"/>
    </location>
</feature>
<keyword evidence="1" id="KW-0812">Transmembrane</keyword>
<organism evidence="2 3">
    <name type="scientific">Cellulomonas bogoriensis 69B4 = DSM 16987</name>
    <dbReference type="NCBI Taxonomy" id="1386082"/>
    <lineage>
        <taxon>Bacteria</taxon>
        <taxon>Bacillati</taxon>
        <taxon>Actinomycetota</taxon>
        <taxon>Actinomycetes</taxon>
        <taxon>Micrococcales</taxon>
        <taxon>Cellulomonadaceae</taxon>
        <taxon>Cellulomonas</taxon>
    </lineage>
</organism>
<keyword evidence="3" id="KW-1185">Reference proteome</keyword>
<dbReference type="Pfam" id="PF14019">
    <property type="entry name" value="DUF4235"/>
    <property type="match status" value="1"/>
</dbReference>
<evidence type="ECO:0008006" key="4">
    <source>
        <dbReference type="Google" id="ProtNLM"/>
    </source>
</evidence>
<keyword evidence="1" id="KW-1133">Transmembrane helix</keyword>
<dbReference type="InterPro" id="IPR025329">
    <property type="entry name" value="DUF4235"/>
</dbReference>
<evidence type="ECO:0000313" key="2">
    <source>
        <dbReference type="EMBL" id="KGM10539.1"/>
    </source>
</evidence>
<proteinExistence type="predicted"/>
<gene>
    <name evidence="2" type="ORF">N869_07160</name>
</gene>
<reference evidence="2 3" key="1">
    <citation type="submission" date="2013-08" db="EMBL/GenBank/DDBJ databases">
        <title>Genome sequencing of Cellulomonas bogoriensis 69B4.</title>
        <authorList>
            <person name="Chen F."/>
            <person name="Li Y."/>
            <person name="Wang G."/>
        </authorList>
    </citation>
    <scope>NUCLEOTIDE SEQUENCE [LARGE SCALE GENOMIC DNA]</scope>
    <source>
        <strain evidence="2 3">69B4</strain>
    </source>
</reference>
<comment type="caution">
    <text evidence="2">The sequence shown here is derived from an EMBL/GenBank/DDBJ whole genome shotgun (WGS) entry which is preliminary data.</text>
</comment>
<sequence>MIGIAPGTDLEVHPVGESTKQTIVAKVTGIAVAGAAAWVAQKVLSKAWTAVTGHEPPDPEDDSEARLGEIAAAAVISGALVALARVLAARGAAKYVK</sequence>
<keyword evidence="1" id="KW-0472">Membrane</keyword>
<protein>
    <recommendedName>
        <fullName evidence="4">DUF4235 domain-containing protein</fullName>
    </recommendedName>
</protein>
<dbReference type="AlphaFoldDB" id="A0A0A0BTN6"/>
<name>A0A0A0BTN6_9CELL</name>
<dbReference type="EMBL" id="AXCZ01000140">
    <property type="protein sequence ID" value="KGM10539.1"/>
    <property type="molecule type" value="Genomic_DNA"/>
</dbReference>
<evidence type="ECO:0000256" key="1">
    <source>
        <dbReference type="SAM" id="Phobius"/>
    </source>
</evidence>